<keyword evidence="2" id="KW-1185">Reference proteome</keyword>
<evidence type="ECO:0000313" key="2">
    <source>
        <dbReference type="Proteomes" id="UP000662703"/>
    </source>
</evidence>
<dbReference type="Proteomes" id="UP000662703">
    <property type="component" value="Unassembled WGS sequence"/>
</dbReference>
<proteinExistence type="predicted"/>
<name>A0ABS0AKY5_9GAMM</name>
<sequence>MIINDGNLMGTTGFPPEHRRGVITVSGIAHNPGFQVTTLISIKTGFRLFRPKIIQLLIDNVLG</sequence>
<evidence type="ECO:0000313" key="1">
    <source>
        <dbReference type="EMBL" id="MBF5054791.1"/>
    </source>
</evidence>
<reference evidence="1 2" key="1">
    <citation type="submission" date="2012-09" db="EMBL/GenBank/DDBJ databases">
        <title>Genome Sequence of alkane-degrading Bacterium Alcanivorax sp. 521-1.</title>
        <authorList>
            <person name="Lai Q."/>
            <person name="Shao Z."/>
        </authorList>
    </citation>
    <scope>NUCLEOTIDE SEQUENCE [LARGE SCALE GENOMIC DNA]</scope>
    <source>
        <strain evidence="1 2">521-1</strain>
    </source>
</reference>
<comment type="caution">
    <text evidence="1">The sequence shown here is derived from an EMBL/GenBank/DDBJ whole genome shotgun (WGS) entry which is preliminary data.</text>
</comment>
<accession>A0ABS0AKY5</accession>
<organism evidence="1 2">
    <name type="scientific">Alloalcanivorax profundimaris</name>
    <dbReference type="NCBI Taxonomy" id="2735259"/>
    <lineage>
        <taxon>Bacteria</taxon>
        <taxon>Pseudomonadati</taxon>
        <taxon>Pseudomonadota</taxon>
        <taxon>Gammaproteobacteria</taxon>
        <taxon>Oceanospirillales</taxon>
        <taxon>Alcanivoracaceae</taxon>
        <taxon>Alloalcanivorax</taxon>
    </lineage>
</organism>
<gene>
    <name evidence="1" type="ORF">Y5W_00085</name>
</gene>
<dbReference type="EMBL" id="ARXX01000001">
    <property type="protein sequence ID" value="MBF5054791.1"/>
    <property type="molecule type" value="Genomic_DNA"/>
</dbReference>
<protein>
    <submittedName>
        <fullName evidence="1">Uncharacterized protein</fullName>
    </submittedName>
</protein>